<dbReference type="GO" id="GO:0062129">
    <property type="term" value="C:chitin-based extracellular matrix"/>
    <property type="evidence" value="ECO:0007669"/>
    <property type="project" value="TreeGrafter"/>
</dbReference>
<dbReference type="PRINTS" id="PR00947">
    <property type="entry name" value="CUTICLE"/>
</dbReference>
<dbReference type="OrthoDB" id="6923072at2759"/>
<evidence type="ECO:0000256" key="3">
    <source>
        <dbReference type="SAM" id="SignalP"/>
    </source>
</evidence>
<dbReference type="InterPro" id="IPR031311">
    <property type="entry name" value="CHIT_BIND_RR_consensus"/>
</dbReference>
<dbReference type="EMBL" id="MG601587">
    <property type="protein sequence ID" value="AYA49912.1"/>
    <property type="molecule type" value="mRNA"/>
</dbReference>
<dbReference type="PANTHER" id="PTHR10380:SF173">
    <property type="entry name" value="CUTICULAR PROTEIN 47EF, ISOFORM C-RELATED"/>
    <property type="match status" value="1"/>
</dbReference>
<dbReference type="PROSITE" id="PS51155">
    <property type="entry name" value="CHIT_BIND_RR_2"/>
    <property type="match status" value="1"/>
</dbReference>
<accession>A0A3Q8HPX9</accession>
<evidence type="ECO:0000256" key="2">
    <source>
        <dbReference type="PROSITE-ProRule" id="PRU00497"/>
    </source>
</evidence>
<dbReference type="Pfam" id="PF00379">
    <property type="entry name" value="Chitin_bind_4"/>
    <property type="match status" value="1"/>
</dbReference>
<dbReference type="GO" id="GO:0008010">
    <property type="term" value="F:structural constituent of chitin-based larval cuticle"/>
    <property type="evidence" value="ECO:0007669"/>
    <property type="project" value="TreeGrafter"/>
</dbReference>
<feature type="chain" id="PRO_5018658718" evidence="3">
    <location>
        <begin position="19"/>
        <end position="175"/>
    </location>
</feature>
<protein>
    <submittedName>
        <fullName evidence="4">Cuticular protein 17</fullName>
    </submittedName>
</protein>
<sequence>MLFLQIILVVAFFGLASCGRLDTNYIPSNPDHHVASKNPLNDVPILRLDNNNDGETYNYALETGDGISAQEQGDATGDGTKAQGGFSYTAPDGQVIRVQYVAGPDGFQAQGDHLPVAPEIPEEIRKAVEQNLADEARGVVDDGQYRPEASPSEKYGAAAVVKNQYVPAQTGYKGY</sequence>
<evidence type="ECO:0000313" key="4">
    <source>
        <dbReference type="EMBL" id="AYA49912.1"/>
    </source>
</evidence>
<dbReference type="InterPro" id="IPR050468">
    <property type="entry name" value="Cuticle_Struct_Prot"/>
</dbReference>
<keyword evidence="3" id="KW-0732">Signal</keyword>
<reference evidence="4" key="1">
    <citation type="submission" date="2017-11" db="EMBL/GenBank/DDBJ databases">
        <authorList>
            <person name="Wang Y.-W."/>
            <person name="Wan P.-J."/>
            <person name="Li G.-Q."/>
        </authorList>
    </citation>
    <scope>NUCLEOTIDE SEQUENCE</scope>
</reference>
<dbReference type="PANTHER" id="PTHR10380">
    <property type="entry name" value="CUTICLE PROTEIN"/>
    <property type="match status" value="1"/>
</dbReference>
<keyword evidence="1 2" id="KW-0193">Cuticle</keyword>
<name>A0A3Q8HPX9_LEPDE</name>
<dbReference type="InterPro" id="IPR000618">
    <property type="entry name" value="Insect_cuticle"/>
</dbReference>
<feature type="signal peptide" evidence="3">
    <location>
        <begin position="1"/>
        <end position="18"/>
    </location>
</feature>
<organism evidence="4">
    <name type="scientific">Leptinotarsa decemlineata</name>
    <name type="common">Colorado potato beetle</name>
    <name type="synonym">Doryphora decemlineata</name>
    <dbReference type="NCBI Taxonomy" id="7539"/>
    <lineage>
        <taxon>Eukaryota</taxon>
        <taxon>Metazoa</taxon>
        <taxon>Ecdysozoa</taxon>
        <taxon>Arthropoda</taxon>
        <taxon>Hexapoda</taxon>
        <taxon>Insecta</taxon>
        <taxon>Pterygota</taxon>
        <taxon>Neoptera</taxon>
        <taxon>Endopterygota</taxon>
        <taxon>Coleoptera</taxon>
        <taxon>Polyphaga</taxon>
        <taxon>Cucujiformia</taxon>
        <taxon>Chrysomeloidea</taxon>
        <taxon>Chrysomelidae</taxon>
        <taxon>Chrysomelinae</taxon>
        <taxon>Doryphorini</taxon>
        <taxon>Leptinotarsa</taxon>
    </lineage>
</organism>
<dbReference type="AlphaFoldDB" id="A0A3Q8HPX9"/>
<evidence type="ECO:0000256" key="1">
    <source>
        <dbReference type="ARBA" id="ARBA00022460"/>
    </source>
</evidence>
<dbReference type="PROSITE" id="PS00233">
    <property type="entry name" value="CHIT_BIND_RR_1"/>
    <property type="match status" value="1"/>
</dbReference>
<proteinExistence type="evidence at transcript level"/>